<dbReference type="Proteomes" id="UP001458880">
    <property type="component" value="Unassembled WGS sequence"/>
</dbReference>
<keyword evidence="2" id="KW-1185">Reference proteome</keyword>
<comment type="caution">
    <text evidence="1">The sequence shown here is derived from an EMBL/GenBank/DDBJ whole genome shotgun (WGS) entry which is preliminary data.</text>
</comment>
<dbReference type="AlphaFoldDB" id="A0AAW1IXC6"/>
<accession>A0AAW1IXC6</accession>
<dbReference type="FunFam" id="3.40.720.10:FF:000017">
    <property type="entry name" value="Predicted protein"/>
    <property type="match status" value="1"/>
</dbReference>
<dbReference type="CDD" id="cd16021">
    <property type="entry name" value="ALP_like"/>
    <property type="match status" value="1"/>
</dbReference>
<reference evidence="1 2" key="1">
    <citation type="journal article" date="2024" name="BMC Genomics">
        <title>De novo assembly and annotation of Popillia japonica's genome with initial clues to its potential as an invasive pest.</title>
        <authorList>
            <person name="Cucini C."/>
            <person name="Boschi S."/>
            <person name="Funari R."/>
            <person name="Cardaioli E."/>
            <person name="Iannotti N."/>
            <person name="Marturano G."/>
            <person name="Paoli F."/>
            <person name="Bruttini M."/>
            <person name="Carapelli A."/>
            <person name="Frati F."/>
            <person name="Nardi F."/>
        </authorList>
    </citation>
    <scope>NUCLEOTIDE SEQUENCE [LARGE SCALE GENOMIC DNA]</scope>
    <source>
        <strain evidence="1">DMR45628</strain>
    </source>
</reference>
<dbReference type="EMBL" id="JASPKY010000501">
    <property type="protein sequence ID" value="KAK9694813.1"/>
    <property type="molecule type" value="Genomic_DNA"/>
</dbReference>
<dbReference type="Pfam" id="PF02995">
    <property type="entry name" value="DUF229"/>
    <property type="match status" value="1"/>
</dbReference>
<dbReference type="Gene3D" id="3.40.720.10">
    <property type="entry name" value="Alkaline Phosphatase, subunit A"/>
    <property type="match status" value="1"/>
</dbReference>
<sequence length="514" mass="59676">MLICSSVSRCTPFELEVKLSGTSVLVSCKTEKGREVYSNTHSLLERKSDKPNKLKANFAHGEQPPNVFLIGIDSMSRLNFHRVFSNTVNYLQEHDWLEYKGYNKIGDNTFPNLMALLTGKNITTVLKECDPKKHTDTCNFVWEDYSKLGYLTALMEDESSIGTFATYHFKGFRKQPTDLYYMPYVVASEKLLPVKKMEGLTYCAGPQTSVERVLNVIKDLVLNYSDQPKFGVFWMNSVSHEDINAAGRVDEVFTNFLSELEPDINNNTIIIFLSDHGIRFGNIRVTRSGWLEERLPFLYFWIPNEFKRKFPNEYQHLKQNADQLTTPYDIYMMLQHVLALYKVDYSLKNSEGCSNCRSLFTHINDRSCEEASIQFHWCTCFGYNYLNPKSKLALLASHFAINEINTFLDHHPHMSQKCARLMLKSVISAGISVNNSYNKTFVLLIFETNPEAKFEITVSIYNGQKDWRFINEGSTSRLDRYESTSSCVNENKMYCVCYTSFWFYRKIFNTWFEI</sequence>
<protein>
    <submittedName>
        <fullName evidence="1">Uncharacterized protein</fullName>
    </submittedName>
</protein>
<evidence type="ECO:0000313" key="2">
    <source>
        <dbReference type="Proteomes" id="UP001458880"/>
    </source>
</evidence>
<gene>
    <name evidence="1" type="ORF">QE152_g33273</name>
</gene>
<dbReference type="GO" id="GO:0005615">
    <property type="term" value="C:extracellular space"/>
    <property type="evidence" value="ECO:0007669"/>
    <property type="project" value="TreeGrafter"/>
</dbReference>
<name>A0AAW1IXC6_POPJA</name>
<dbReference type="PANTHER" id="PTHR10974:SF9">
    <property type="entry name" value="DUF229 DOMAIN CONTAINING PROTEIN-RELATED"/>
    <property type="match status" value="1"/>
</dbReference>
<dbReference type="InterPro" id="IPR017850">
    <property type="entry name" value="Alkaline_phosphatase_core_sf"/>
</dbReference>
<dbReference type="SUPFAM" id="SSF53649">
    <property type="entry name" value="Alkaline phosphatase-like"/>
    <property type="match status" value="1"/>
</dbReference>
<dbReference type="PANTHER" id="PTHR10974">
    <property type="entry name" value="FI08016P-RELATED"/>
    <property type="match status" value="1"/>
</dbReference>
<proteinExistence type="predicted"/>
<organism evidence="1 2">
    <name type="scientific">Popillia japonica</name>
    <name type="common">Japanese beetle</name>
    <dbReference type="NCBI Taxonomy" id="7064"/>
    <lineage>
        <taxon>Eukaryota</taxon>
        <taxon>Metazoa</taxon>
        <taxon>Ecdysozoa</taxon>
        <taxon>Arthropoda</taxon>
        <taxon>Hexapoda</taxon>
        <taxon>Insecta</taxon>
        <taxon>Pterygota</taxon>
        <taxon>Neoptera</taxon>
        <taxon>Endopterygota</taxon>
        <taxon>Coleoptera</taxon>
        <taxon>Polyphaga</taxon>
        <taxon>Scarabaeiformia</taxon>
        <taxon>Scarabaeidae</taxon>
        <taxon>Rutelinae</taxon>
        <taxon>Popillia</taxon>
    </lineage>
</organism>
<dbReference type="InterPro" id="IPR004245">
    <property type="entry name" value="DUF229"/>
</dbReference>
<evidence type="ECO:0000313" key="1">
    <source>
        <dbReference type="EMBL" id="KAK9694813.1"/>
    </source>
</evidence>